<evidence type="ECO:0000313" key="3">
    <source>
        <dbReference type="EMBL" id="RJF83497.1"/>
    </source>
</evidence>
<evidence type="ECO:0000313" key="4">
    <source>
        <dbReference type="Proteomes" id="UP000283458"/>
    </source>
</evidence>
<keyword evidence="1" id="KW-0274">FAD</keyword>
<dbReference type="PANTHER" id="PTHR43762">
    <property type="entry name" value="L-GULONOLACTONE OXIDASE"/>
    <property type="match status" value="1"/>
</dbReference>
<sequence length="441" mass="47935">MILSGWGRYPSLDCPVFQARHEDDVRRLVDGRVSVIARGAGRAYGDAALNADGVLSALPMNRFLAFDPVAGALTCEAGVALDDILDTFVPRGWFPMVVPGLRAATVGGALAADVHGKNHHRDGCFGDHTLWLDLLTADGGVTRCGPDRESRLFRATRGGMGLTGVILRAAIRLRRIETAVIRQETLRLADLDSGLDALEASDDWTYNVAWIDCRASGKGFGRSVLTRGEHARVEELPRALRADPLRRSPPRLGTVPCDLPPILALNAVAARLFNEAYFRASRPGEALIGLDRFFFPLDGLSAWNRLYGRAGLLQHQCVLPRASARAGLRALLNRIAATDCRPLLAVLKRMGPRRGGFLSFPIDGHSLALDFPVSPASFALCDDLDAIVADCGGRLYLAKDARMSAATMRKGYPELEQFAEARAAWDADGRFRSRQSERLGL</sequence>
<protein>
    <submittedName>
        <fullName evidence="3">FAD-binding oxidoreductase</fullName>
    </submittedName>
</protein>
<dbReference type="InterPro" id="IPR036318">
    <property type="entry name" value="FAD-bd_PCMH-like_sf"/>
</dbReference>
<dbReference type="PROSITE" id="PS51387">
    <property type="entry name" value="FAD_PCMH"/>
    <property type="match status" value="1"/>
</dbReference>
<accession>A0A418W0F4</accession>
<proteinExistence type="predicted"/>
<dbReference type="Pfam" id="PF01565">
    <property type="entry name" value="FAD_binding_4"/>
    <property type="match status" value="1"/>
</dbReference>
<dbReference type="RefSeq" id="WP_119829138.1">
    <property type="nucleotide sequence ID" value="NZ_QYUL01000001.1"/>
</dbReference>
<dbReference type="OrthoDB" id="143770at2"/>
<gene>
    <name evidence="3" type="ORF">D3877_02215</name>
</gene>
<dbReference type="Proteomes" id="UP000283458">
    <property type="component" value="Unassembled WGS sequence"/>
</dbReference>
<dbReference type="InterPro" id="IPR010031">
    <property type="entry name" value="FAD_lactone_oxidase-like"/>
</dbReference>
<keyword evidence="1" id="KW-0285">Flavoprotein</keyword>
<dbReference type="AlphaFoldDB" id="A0A418W0F4"/>
<evidence type="ECO:0000256" key="1">
    <source>
        <dbReference type="ARBA" id="ARBA00022827"/>
    </source>
</evidence>
<dbReference type="InterPro" id="IPR016169">
    <property type="entry name" value="FAD-bd_PCMH_sub2"/>
</dbReference>
<dbReference type="SUPFAM" id="SSF56176">
    <property type="entry name" value="FAD-binding/transporter-associated domain-like"/>
    <property type="match status" value="1"/>
</dbReference>
<feature type="domain" description="FAD-binding PCMH-type" evidence="2">
    <location>
        <begin position="9"/>
        <end position="176"/>
    </location>
</feature>
<reference evidence="3 4" key="1">
    <citation type="submission" date="2018-09" db="EMBL/GenBank/DDBJ databases">
        <authorList>
            <person name="Zhu H."/>
        </authorList>
    </citation>
    <scope>NUCLEOTIDE SEQUENCE [LARGE SCALE GENOMIC DNA]</scope>
    <source>
        <strain evidence="3 4">K2W22B-5</strain>
    </source>
</reference>
<organism evidence="3 4">
    <name type="scientific">Azospirillum cavernae</name>
    <dbReference type="NCBI Taxonomy" id="2320860"/>
    <lineage>
        <taxon>Bacteria</taxon>
        <taxon>Pseudomonadati</taxon>
        <taxon>Pseudomonadota</taxon>
        <taxon>Alphaproteobacteria</taxon>
        <taxon>Rhodospirillales</taxon>
        <taxon>Azospirillaceae</taxon>
        <taxon>Azospirillum</taxon>
    </lineage>
</organism>
<comment type="caution">
    <text evidence="3">The sequence shown here is derived from an EMBL/GenBank/DDBJ whole genome shotgun (WGS) entry which is preliminary data.</text>
</comment>
<dbReference type="GO" id="GO:0016899">
    <property type="term" value="F:oxidoreductase activity, acting on the CH-OH group of donors, oxygen as acceptor"/>
    <property type="evidence" value="ECO:0007669"/>
    <property type="project" value="InterPro"/>
</dbReference>
<dbReference type="InterPro" id="IPR006094">
    <property type="entry name" value="Oxid_FAD_bind_N"/>
</dbReference>
<dbReference type="Gene3D" id="3.30.465.10">
    <property type="match status" value="1"/>
</dbReference>
<keyword evidence="4" id="KW-1185">Reference proteome</keyword>
<dbReference type="PANTHER" id="PTHR43762:SF1">
    <property type="entry name" value="D-ARABINONO-1,4-LACTONE OXIDASE"/>
    <property type="match status" value="1"/>
</dbReference>
<dbReference type="InterPro" id="IPR016166">
    <property type="entry name" value="FAD-bd_PCMH"/>
</dbReference>
<dbReference type="EMBL" id="QYUL01000001">
    <property type="protein sequence ID" value="RJF83497.1"/>
    <property type="molecule type" value="Genomic_DNA"/>
</dbReference>
<evidence type="ECO:0000259" key="2">
    <source>
        <dbReference type="PROSITE" id="PS51387"/>
    </source>
</evidence>
<dbReference type="GO" id="GO:0071949">
    <property type="term" value="F:FAD binding"/>
    <property type="evidence" value="ECO:0007669"/>
    <property type="project" value="InterPro"/>
</dbReference>
<name>A0A418W0F4_9PROT</name>